<dbReference type="GO" id="GO:0004930">
    <property type="term" value="F:G protein-coupled receptor activity"/>
    <property type="evidence" value="ECO:0007669"/>
    <property type="project" value="UniProtKB-KW"/>
</dbReference>
<keyword evidence="16" id="KW-1185">Reference proteome</keyword>
<keyword evidence="6 13" id="KW-1133">Transmembrane helix</keyword>
<evidence type="ECO:0000256" key="13">
    <source>
        <dbReference type="RuleBase" id="RU363047"/>
    </source>
</evidence>
<dbReference type="InterPro" id="IPR050516">
    <property type="entry name" value="Olfactory_GPCR"/>
</dbReference>
<reference evidence="15" key="1">
    <citation type="thesis" date="2020" institute="ProQuest LLC" country="789 East Eisenhower Parkway, Ann Arbor, MI, USA">
        <title>Comparative Genomics and Chromosome Evolution.</title>
        <authorList>
            <person name="Mudd A.B."/>
        </authorList>
    </citation>
    <scope>NUCLEOTIDE SEQUENCE</scope>
    <source>
        <strain evidence="15">Female2</strain>
        <tissue evidence="15">Blood</tissue>
    </source>
</reference>
<keyword evidence="4 12" id="KW-0812">Transmembrane</keyword>
<evidence type="ECO:0000259" key="14">
    <source>
        <dbReference type="PROSITE" id="PS50262"/>
    </source>
</evidence>
<dbReference type="PROSITE" id="PS00237">
    <property type="entry name" value="G_PROTEIN_RECEP_F1_1"/>
    <property type="match status" value="1"/>
</dbReference>
<dbReference type="CDD" id="cd13954">
    <property type="entry name" value="7tmA_OR"/>
    <property type="match status" value="1"/>
</dbReference>
<feature type="transmembrane region" description="Helical" evidence="13">
    <location>
        <begin position="143"/>
        <end position="163"/>
    </location>
</feature>
<evidence type="ECO:0000313" key="15">
    <source>
        <dbReference type="EMBL" id="KAG8435711.1"/>
    </source>
</evidence>
<comment type="caution">
    <text evidence="15">The sequence shown here is derived from an EMBL/GenBank/DDBJ whole genome shotgun (WGS) entry which is preliminary data.</text>
</comment>
<evidence type="ECO:0000256" key="1">
    <source>
        <dbReference type="ARBA" id="ARBA00004651"/>
    </source>
</evidence>
<keyword evidence="9 12" id="KW-0675">Receptor</keyword>
<evidence type="ECO:0000256" key="10">
    <source>
        <dbReference type="ARBA" id="ARBA00023180"/>
    </source>
</evidence>
<accession>A0A8T2IZ66</accession>
<dbReference type="PROSITE" id="PS50262">
    <property type="entry name" value="G_PROTEIN_RECEP_F1_2"/>
    <property type="match status" value="1"/>
</dbReference>
<dbReference type="EMBL" id="JAACNH010000008">
    <property type="protein sequence ID" value="KAG8435711.1"/>
    <property type="molecule type" value="Genomic_DNA"/>
</dbReference>
<evidence type="ECO:0000256" key="9">
    <source>
        <dbReference type="ARBA" id="ARBA00023170"/>
    </source>
</evidence>
<feature type="transmembrane region" description="Helical" evidence="13">
    <location>
        <begin position="60"/>
        <end position="80"/>
    </location>
</feature>
<keyword evidence="10" id="KW-0325">Glycoprotein</keyword>
<dbReference type="Proteomes" id="UP000812440">
    <property type="component" value="Chromosome 7"/>
</dbReference>
<name>A0A8T2IZ66_9PIPI</name>
<evidence type="ECO:0000256" key="7">
    <source>
        <dbReference type="ARBA" id="ARBA00023040"/>
    </source>
</evidence>
<dbReference type="GO" id="GO:0004984">
    <property type="term" value="F:olfactory receptor activity"/>
    <property type="evidence" value="ECO:0007669"/>
    <property type="project" value="InterPro"/>
</dbReference>
<feature type="domain" description="G-protein coupled receptors family 1 profile" evidence="14">
    <location>
        <begin position="43"/>
        <end position="292"/>
    </location>
</feature>
<evidence type="ECO:0000256" key="2">
    <source>
        <dbReference type="ARBA" id="ARBA00022475"/>
    </source>
</evidence>
<dbReference type="InterPro" id="IPR000725">
    <property type="entry name" value="Olfact_rcpt"/>
</dbReference>
<dbReference type="GO" id="GO:0005886">
    <property type="term" value="C:plasma membrane"/>
    <property type="evidence" value="ECO:0007669"/>
    <property type="project" value="UniProtKB-SubCell"/>
</dbReference>
<dbReference type="PANTHER" id="PTHR26452">
    <property type="entry name" value="OLFACTORY RECEPTOR"/>
    <property type="match status" value="1"/>
</dbReference>
<comment type="subcellular location">
    <subcellularLocation>
        <location evidence="1 13">Cell membrane</location>
        <topology evidence="1 13">Multi-pass membrane protein</topology>
    </subcellularLocation>
</comment>
<keyword evidence="5 13" id="KW-0552">Olfaction</keyword>
<keyword evidence="3 13" id="KW-0716">Sensory transduction</keyword>
<sequence>MSEFAPNKSNQAEFTIVGFSSSQKHKIPMFLLFLIIYLFAVLSNLVTITLFFLDRNLHKPMYFFLCNLSILDILYISVTVPNHLHMIISQNKRISFRSCMAQLFLFNSFGTVEYMLVTSMAYDRYQAVCNPLSYHQKMNRKTCCILSRVAWIGGFSAALPISISVSSLPFCSSHQINHIFCDVSPLLKIACGDTTTCQLIIFGTGAGITLNCLILTLTSYVFIIFAILKIRSTKGRIKTFSTCASHLAIVILFYTMIASMYMKPPSSYSLDEAKVQSVLFNNIIPLLNPMIYTLKNNDMKEAVKKVILYFL</sequence>
<keyword evidence="2 13" id="KW-1003">Cell membrane</keyword>
<evidence type="ECO:0000256" key="4">
    <source>
        <dbReference type="ARBA" id="ARBA00022692"/>
    </source>
</evidence>
<organism evidence="15 16">
    <name type="scientific">Hymenochirus boettgeri</name>
    <name type="common">Congo dwarf clawed frog</name>
    <dbReference type="NCBI Taxonomy" id="247094"/>
    <lineage>
        <taxon>Eukaryota</taxon>
        <taxon>Metazoa</taxon>
        <taxon>Chordata</taxon>
        <taxon>Craniata</taxon>
        <taxon>Vertebrata</taxon>
        <taxon>Euteleostomi</taxon>
        <taxon>Amphibia</taxon>
        <taxon>Batrachia</taxon>
        <taxon>Anura</taxon>
        <taxon>Pipoidea</taxon>
        <taxon>Pipidae</taxon>
        <taxon>Pipinae</taxon>
        <taxon>Hymenochirus</taxon>
    </lineage>
</organism>
<proteinExistence type="inferred from homology"/>
<evidence type="ECO:0000256" key="11">
    <source>
        <dbReference type="ARBA" id="ARBA00023224"/>
    </source>
</evidence>
<dbReference type="AlphaFoldDB" id="A0A8T2IZ66"/>
<protein>
    <recommendedName>
        <fullName evidence="13">Olfactory receptor</fullName>
    </recommendedName>
</protein>
<evidence type="ECO:0000256" key="12">
    <source>
        <dbReference type="RuleBase" id="RU000688"/>
    </source>
</evidence>
<keyword evidence="8 13" id="KW-0472">Membrane</keyword>
<keyword evidence="11 12" id="KW-0807">Transducer</keyword>
<evidence type="ECO:0000256" key="8">
    <source>
        <dbReference type="ARBA" id="ARBA00023136"/>
    </source>
</evidence>
<keyword evidence="7 12" id="KW-0297">G-protein coupled receptor</keyword>
<dbReference type="Gene3D" id="1.20.1070.10">
    <property type="entry name" value="Rhodopsin 7-helix transmembrane proteins"/>
    <property type="match status" value="1"/>
</dbReference>
<dbReference type="InterPro" id="IPR000276">
    <property type="entry name" value="GPCR_Rhodpsn"/>
</dbReference>
<dbReference type="SUPFAM" id="SSF81321">
    <property type="entry name" value="Family A G protein-coupled receptor-like"/>
    <property type="match status" value="1"/>
</dbReference>
<evidence type="ECO:0000313" key="16">
    <source>
        <dbReference type="Proteomes" id="UP000812440"/>
    </source>
</evidence>
<feature type="transmembrane region" description="Helical" evidence="13">
    <location>
        <begin position="240"/>
        <end position="262"/>
    </location>
</feature>
<feature type="transmembrane region" description="Helical" evidence="13">
    <location>
        <begin position="208"/>
        <end position="228"/>
    </location>
</feature>
<feature type="transmembrane region" description="Helical" evidence="13">
    <location>
        <begin position="29"/>
        <end position="53"/>
    </location>
</feature>
<dbReference type="Pfam" id="PF13853">
    <property type="entry name" value="7tm_4"/>
    <property type="match status" value="1"/>
</dbReference>
<evidence type="ECO:0000256" key="5">
    <source>
        <dbReference type="ARBA" id="ARBA00022725"/>
    </source>
</evidence>
<dbReference type="PRINTS" id="PR00245">
    <property type="entry name" value="OLFACTORYR"/>
</dbReference>
<evidence type="ECO:0000256" key="3">
    <source>
        <dbReference type="ARBA" id="ARBA00022606"/>
    </source>
</evidence>
<gene>
    <name evidence="15" type="ORF">GDO86_013594</name>
</gene>
<dbReference type="PRINTS" id="PR00237">
    <property type="entry name" value="GPCRRHODOPSN"/>
</dbReference>
<comment type="similarity">
    <text evidence="12">Belongs to the G-protein coupled receptor 1 family.</text>
</comment>
<dbReference type="InterPro" id="IPR017452">
    <property type="entry name" value="GPCR_Rhodpsn_7TM"/>
</dbReference>
<dbReference type="FunFam" id="1.20.1070.10:FF:000010">
    <property type="entry name" value="Olfactory receptor"/>
    <property type="match status" value="1"/>
</dbReference>
<evidence type="ECO:0000256" key="6">
    <source>
        <dbReference type="ARBA" id="ARBA00022989"/>
    </source>
</evidence>
<dbReference type="OrthoDB" id="6144223at2759"/>